<dbReference type="VEuPathDB" id="FungiDB:PYU1_G006743"/>
<evidence type="ECO:0000313" key="3">
    <source>
        <dbReference type="EnsemblProtists" id="PYU1_T006756"/>
    </source>
</evidence>
<accession>K3WP64</accession>
<dbReference type="eggNOG" id="ENOG502S6G3">
    <property type="taxonomic scope" value="Eukaryota"/>
</dbReference>
<feature type="region of interest" description="Disordered" evidence="2">
    <location>
        <begin position="235"/>
        <end position="286"/>
    </location>
</feature>
<keyword evidence="4" id="KW-1185">Reference proteome</keyword>
<evidence type="ECO:0000313" key="4">
    <source>
        <dbReference type="Proteomes" id="UP000019132"/>
    </source>
</evidence>
<evidence type="ECO:0008006" key="5">
    <source>
        <dbReference type="Google" id="ProtNLM"/>
    </source>
</evidence>
<evidence type="ECO:0000256" key="1">
    <source>
        <dbReference type="ARBA" id="ARBA00022737"/>
    </source>
</evidence>
<dbReference type="EMBL" id="GL376635">
    <property type="status" value="NOT_ANNOTATED_CDS"/>
    <property type="molecule type" value="Genomic_DNA"/>
</dbReference>
<proteinExistence type="predicted"/>
<dbReference type="Proteomes" id="UP000019132">
    <property type="component" value="Unassembled WGS sequence"/>
</dbReference>
<evidence type="ECO:0000256" key="2">
    <source>
        <dbReference type="SAM" id="MobiDB-lite"/>
    </source>
</evidence>
<reference evidence="3" key="3">
    <citation type="submission" date="2015-02" db="UniProtKB">
        <authorList>
            <consortium name="EnsemblProtists"/>
        </authorList>
    </citation>
    <scope>IDENTIFICATION</scope>
    <source>
        <strain evidence="3">DAOM BR144</strain>
    </source>
</reference>
<reference evidence="4" key="2">
    <citation type="submission" date="2010-04" db="EMBL/GenBank/DDBJ databases">
        <authorList>
            <person name="Buell R."/>
            <person name="Hamilton J."/>
            <person name="Hostetler J."/>
        </authorList>
    </citation>
    <scope>NUCLEOTIDE SEQUENCE [LARGE SCALE GENOMIC DNA]</scope>
    <source>
        <strain evidence="4">DAOM:BR144</strain>
    </source>
</reference>
<dbReference type="InterPro" id="IPR016024">
    <property type="entry name" value="ARM-type_fold"/>
</dbReference>
<feature type="compositionally biased region" description="Polar residues" evidence="2">
    <location>
        <begin position="235"/>
        <end position="257"/>
    </location>
</feature>
<dbReference type="InterPro" id="IPR011989">
    <property type="entry name" value="ARM-like"/>
</dbReference>
<organism evidence="3 4">
    <name type="scientific">Globisporangium ultimum (strain ATCC 200006 / CBS 805.95 / DAOM BR144)</name>
    <name type="common">Pythium ultimum</name>
    <dbReference type="NCBI Taxonomy" id="431595"/>
    <lineage>
        <taxon>Eukaryota</taxon>
        <taxon>Sar</taxon>
        <taxon>Stramenopiles</taxon>
        <taxon>Oomycota</taxon>
        <taxon>Peronosporomycetes</taxon>
        <taxon>Pythiales</taxon>
        <taxon>Pythiaceae</taxon>
        <taxon>Globisporangium</taxon>
    </lineage>
</organism>
<protein>
    <recommendedName>
        <fullName evidence="5">Armadillo repeat-containing domain-containing protein</fullName>
    </recommendedName>
</protein>
<sequence>MLDATTHMLFLLQQAQIKNEHPVDASFLPLSLSLACLLRQLPPGLAPSSGSISFHQLDCLPQHVLEHKVEKLLRGGNAASKAFAFVCSILNYAKITRALLSVCHEHLVNKISSLEATQKIVSIIVNTLGDDDEEIALEEERVRIAPPESPKKKKANSESNRPKAPPSKKKVRKHNSQSDRRAADPAMVIKRALSRDVGDSSAVVDIMRKYPEDERIQSRGLRALTSVVRKFALESNSNSNKPEASLNSKNKQINQSKGIDDTNQRPRANHGSSSNGSSSDDDEVKFEETQLKVSRTAQAMQDAIVYVITSMKKHPHMLPLQREGLLCLSEYVSRDAEAHVSVVTSHGGIVSIMDAMAMLPDDQEAHVGGLSVLAHPQIADVSVVRVNPESRRLVLSAMKRFPLSDQIQGLGCLALANLSLRRDESMVEIVTKGGLETVVAAMKRFPSNSLVQAAGCWLVGIISAKDEDMMLACLDAGALPVCEKARLAFPDDAKVQQNALYAIHRMVPDDAQDDQGPQTSRECTLQ</sequence>
<dbReference type="InParanoid" id="K3WP64"/>
<dbReference type="PANTHER" id="PTHR22895">
    <property type="entry name" value="ARMADILLO REPEAT-CONTAINING PROTEIN 6"/>
    <property type="match status" value="1"/>
</dbReference>
<keyword evidence="1" id="KW-0677">Repeat</keyword>
<dbReference type="SUPFAM" id="SSF48371">
    <property type="entry name" value="ARM repeat"/>
    <property type="match status" value="1"/>
</dbReference>
<feature type="region of interest" description="Disordered" evidence="2">
    <location>
        <begin position="142"/>
        <end position="187"/>
    </location>
</feature>
<reference evidence="4" key="1">
    <citation type="journal article" date="2010" name="Genome Biol.">
        <title>Genome sequence of the necrotrophic plant pathogen Pythium ultimum reveals original pathogenicity mechanisms and effector repertoire.</title>
        <authorList>
            <person name="Levesque C.A."/>
            <person name="Brouwer H."/>
            <person name="Cano L."/>
            <person name="Hamilton J.P."/>
            <person name="Holt C."/>
            <person name="Huitema E."/>
            <person name="Raffaele S."/>
            <person name="Robideau G.P."/>
            <person name="Thines M."/>
            <person name="Win J."/>
            <person name="Zerillo M.M."/>
            <person name="Beakes G.W."/>
            <person name="Boore J.L."/>
            <person name="Busam D."/>
            <person name="Dumas B."/>
            <person name="Ferriera S."/>
            <person name="Fuerstenberg S.I."/>
            <person name="Gachon C.M."/>
            <person name="Gaulin E."/>
            <person name="Govers F."/>
            <person name="Grenville-Briggs L."/>
            <person name="Horner N."/>
            <person name="Hostetler J."/>
            <person name="Jiang R.H."/>
            <person name="Johnson J."/>
            <person name="Krajaejun T."/>
            <person name="Lin H."/>
            <person name="Meijer H.J."/>
            <person name="Moore B."/>
            <person name="Morris P."/>
            <person name="Phuntmart V."/>
            <person name="Puiu D."/>
            <person name="Shetty J."/>
            <person name="Stajich J.E."/>
            <person name="Tripathy S."/>
            <person name="Wawra S."/>
            <person name="van West P."/>
            <person name="Whitty B.R."/>
            <person name="Coutinho P.M."/>
            <person name="Henrissat B."/>
            <person name="Martin F."/>
            <person name="Thomas P.D."/>
            <person name="Tyler B.M."/>
            <person name="De Vries R.P."/>
            <person name="Kamoun S."/>
            <person name="Yandell M."/>
            <person name="Tisserat N."/>
            <person name="Buell C.R."/>
        </authorList>
    </citation>
    <scope>NUCLEOTIDE SEQUENCE</scope>
    <source>
        <strain evidence="4">DAOM:BR144</strain>
    </source>
</reference>
<dbReference type="PANTHER" id="PTHR22895:SF0">
    <property type="entry name" value="ARMADILLO REPEAT-CONTAINING PROTEIN 6"/>
    <property type="match status" value="1"/>
</dbReference>
<dbReference type="OMA" id="KMKQFPE"/>
<name>K3WP64_GLOUD</name>
<dbReference type="EnsemblProtists" id="PYU1_T006756">
    <property type="protein sequence ID" value="PYU1_T006756"/>
    <property type="gene ID" value="PYU1_G006743"/>
</dbReference>
<dbReference type="AlphaFoldDB" id="K3WP64"/>
<dbReference type="Gene3D" id="1.25.10.10">
    <property type="entry name" value="Leucine-rich Repeat Variant"/>
    <property type="match status" value="1"/>
</dbReference>
<dbReference type="HOGENOM" id="CLU_048370_0_0_1"/>
<feature type="compositionally biased region" description="Basic residues" evidence="2">
    <location>
        <begin position="166"/>
        <end position="175"/>
    </location>
</feature>